<dbReference type="InterPro" id="IPR029493">
    <property type="entry name" value="RecD2-like_HHH"/>
</dbReference>
<dbReference type="CDD" id="cd17933">
    <property type="entry name" value="DEXSc_RecD-like"/>
    <property type="match status" value="1"/>
</dbReference>
<dbReference type="Pfam" id="PF14520">
    <property type="entry name" value="HHH_5"/>
    <property type="match status" value="1"/>
</dbReference>
<dbReference type="InterPro" id="IPR003583">
    <property type="entry name" value="Hlx-hairpin-Hlx_DNA-bd_motif"/>
</dbReference>
<dbReference type="Pfam" id="PF14490">
    <property type="entry name" value="HHH_RecD2"/>
    <property type="match status" value="1"/>
</dbReference>
<dbReference type="Gene3D" id="1.10.10.2220">
    <property type="match status" value="1"/>
</dbReference>
<evidence type="ECO:0000313" key="4">
    <source>
        <dbReference type="EMBL" id="MBD2737989.1"/>
    </source>
</evidence>
<dbReference type="InterPro" id="IPR006345">
    <property type="entry name" value="RecD2"/>
</dbReference>
<dbReference type="SMART" id="SM00278">
    <property type="entry name" value="HhH1"/>
    <property type="match status" value="3"/>
</dbReference>
<dbReference type="InterPro" id="IPR027785">
    <property type="entry name" value="UvrD-like_helicase_C"/>
</dbReference>
<comment type="caution">
    <text evidence="4">The sequence shown here is derived from an EMBL/GenBank/DDBJ whole genome shotgun (WGS) entry which is preliminary data.</text>
</comment>
<name>A0ABR8KEJ3_9NOSO</name>
<feature type="domain" description="Helix-hairpin-helix DNA-binding motif class 1" evidence="3">
    <location>
        <begin position="121"/>
        <end position="140"/>
    </location>
</feature>
<dbReference type="InterPro" id="IPR041451">
    <property type="entry name" value="RecD2_SH13"/>
</dbReference>
<feature type="domain" description="Helix-hairpin-helix DNA-binding motif class 1" evidence="3">
    <location>
        <begin position="20"/>
        <end position="41"/>
    </location>
</feature>
<dbReference type="InterPro" id="IPR010994">
    <property type="entry name" value="RuvA_2-like"/>
</dbReference>
<keyword evidence="1" id="KW-0547">Nucleotide-binding</keyword>
<dbReference type="PANTHER" id="PTHR43788:SF6">
    <property type="entry name" value="DNA HELICASE B"/>
    <property type="match status" value="1"/>
</dbReference>
<dbReference type="Gene3D" id="2.30.30.940">
    <property type="match status" value="1"/>
</dbReference>
<dbReference type="SUPFAM" id="SSF52540">
    <property type="entry name" value="P-loop containing nucleoside triphosphate hydrolases"/>
    <property type="match status" value="1"/>
</dbReference>
<proteinExistence type="predicted"/>
<dbReference type="InterPro" id="IPR027417">
    <property type="entry name" value="P-loop_NTPase"/>
</dbReference>
<gene>
    <name evidence="4" type="ORF">H6H03_29580</name>
</gene>
<dbReference type="Pfam" id="PF13245">
    <property type="entry name" value="AAA_19"/>
    <property type="match status" value="1"/>
</dbReference>
<dbReference type="Proteomes" id="UP000637383">
    <property type="component" value="Unassembled WGS sequence"/>
</dbReference>
<dbReference type="InterPro" id="IPR050534">
    <property type="entry name" value="Coronavir_polyprotein_1ab"/>
</dbReference>
<keyword evidence="5" id="KW-1185">Reference proteome</keyword>
<dbReference type="Gene3D" id="3.40.50.300">
    <property type="entry name" value="P-loop containing nucleotide triphosphate hydrolases"/>
    <property type="match status" value="2"/>
</dbReference>
<feature type="domain" description="Helix-hairpin-helix DNA-binding motif class 1" evidence="3">
    <location>
        <begin position="55"/>
        <end position="74"/>
    </location>
</feature>
<evidence type="ECO:0000313" key="5">
    <source>
        <dbReference type="Proteomes" id="UP000637383"/>
    </source>
</evidence>
<dbReference type="EMBL" id="JACJTU010000041">
    <property type="protein sequence ID" value="MBD2737989.1"/>
    <property type="molecule type" value="Genomic_DNA"/>
</dbReference>
<dbReference type="Pfam" id="PF13538">
    <property type="entry name" value="UvrD_C_2"/>
    <property type="match status" value="1"/>
</dbReference>
<accession>A0ABR8KEJ3</accession>
<dbReference type="SUPFAM" id="SSF47781">
    <property type="entry name" value="RuvA domain 2-like"/>
    <property type="match status" value="1"/>
</dbReference>
<protein>
    <submittedName>
        <fullName evidence="4">ATP-dependent RecD-like DNA helicase</fullName>
    </submittedName>
</protein>
<evidence type="ECO:0000256" key="1">
    <source>
        <dbReference type="ARBA" id="ARBA00022741"/>
    </source>
</evidence>
<evidence type="ECO:0000256" key="2">
    <source>
        <dbReference type="ARBA" id="ARBA00022840"/>
    </source>
</evidence>
<dbReference type="Gene3D" id="1.10.150.20">
    <property type="entry name" value="5' to 3' exonuclease, C-terminal subdomain"/>
    <property type="match status" value="1"/>
</dbReference>
<dbReference type="NCBIfam" id="TIGR01448">
    <property type="entry name" value="recD_rel"/>
    <property type="match status" value="1"/>
</dbReference>
<keyword evidence="2" id="KW-0067">ATP-binding</keyword>
<evidence type="ECO:0000259" key="3">
    <source>
        <dbReference type="SMART" id="SM00278"/>
    </source>
</evidence>
<dbReference type="CDD" id="cd18809">
    <property type="entry name" value="SF1_C_RecD"/>
    <property type="match status" value="1"/>
</dbReference>
<sequence length="772" mass="85590">MISFPQVDKLPELSLSEIQQYLESGLFRGIGKKTAQTLVNYFGYDTLLVLDAHPERLESIPGFGESRIAKITKAWSESKVNPTRGIIAQLLGVGTSLRLTLKICEHYGHTTALQLKSDPYKLIDDIEGIGFKTADELAISLGMSVASDARYSKGLLHVLKSALSEGNCFLPESDLLGRAVSLLERPHHTPDYKSLNTILGQLVEEQTLVYGEVANSVYTRAAYRAELSVALKIQTLINRPTYPTEHLEHWLADFEAPSYRELSRLTTEQTSALLMAVKHPISILTGGPGRGKTYVLQALVQWLTFRGANIALAAPTGKAANRMKEATGMEASTIHRLLQWQGLGQNFYYNEDNPLTIDWLIVDEFSMVDIFLFNSLLKALPTKTQILLVGDSDQLPSVGPGMVLRDLLSAEIVPTTRLQTIHRQRKDSPIIYAASEVNFGTVPPLDKFNQAESWMDVGECAMLEASSPEMTAKSIVSLVASMKKENVNLNQNVIVLAPQKEGAAGVNNLNKLLQPIFNPQKPNLPEVVVGSVVYRVGDRVIQLKNRYDTLPPVMNGETGQVVAVDEKKEMVKISWEGGAIVDYYPGFFDQIMHSFCITCHKSQGSEFQYVIFPLLMANYRMLTRQLLYTTMTRAQGTFIAVGQPEALKIAVETDKPAKRFTGLMALLISPIDELTKTFSRLSQAKAVAATPATVTVASRLQSRQLTATPGQMTTIGTIALQMYEEKYGHRPSKQLEQVGKFKFKTYHYEISAVELIDSAIDLVMREGSHRED</sequence>
<dbReference type="Pfam" id="PF18335">
    <property type="entry name" value="SH3_13"/>
    <property type="match status" value="1"/>
</dbReference>
<reference evidence="4 5" key="1">
    <citation type="journal article" date="2020" name="ISME J.">
        <title>Comparative genomics reveals insights into cyanobacterial evolution and habitat adaptation.</title>
        <authorList>
            <person name="Chen M.Y."/>
            <person name="Teng W.K."/>
            <person name="Zhao L."/>
            <person name="Hu C.X."/>
            <person name="Zhou Y.K."/>
            <person name="Han B.P."/>
            <person name="Song L.R."/>
            <person name="Shu W.S."/>
        </authorList>
    </citation>
    <scope>NUCLEOTIDE SEQUENCE [LARGE SCALE GENOMIC DNA]</scope>
    <source>
        <strain evidence="4 5">FACHB-159</strain>
    </source>
</reference>
<organism evidence="4 5">
    <name type="scientific">Nostoc paludosum FACHB-159</name>
    <dbReference type="NCBI Taxonomy" id="2692908"/>
    <lineage>
        <taxon>Bacteria</taxon>
        <taxon>Bacillati</taxon>
        <taxon>Cyanobacteriota</taxon>
        <taxon>Cyanophyceae</taxon>
        <taxon>Nostocales</taxon>
        <taxon>Nostocaceae</taxon>
        <taxon>Nostoc</taxon>
    </lineage>
</organism>
<dbReference type="PANTHER" id="PTHR43788">
    <property type="entry name" value="DNA2/NAM7 HELICASE FAMILY MEMBER"/>
    <property type="match status" value="1"/>
</dbReference>